<organism evidence="3 4">
    <name type="scientific">Desulfotalea psychrophila (strain LSv54 / DSM 12343)</name>
    <dbReference type="NCBI Taxonomy" id="177439"/>
    <lineage>
        <taxon>Bacteria</taxon>
        <taxon>Pseudomonadati</taxon>
        <taxon>Thermodesulfobacteriota</taxon>
        <taxon>Desulfobulbia</taxon>
        <taxon>Desulfobulbales</taxon>
        <taxon>Desulfocapsaceae</taxon>
        <taxon>Desulfotalea</taxon>
    </lineage>
</organism>
<dbReference type="eggNOG" id="COG4191">
    <property type="taxonomic scope" value="Bacteria"/>
</dbReference>
<gene>
    <name evidence="3" type="ordered locus">DP1487</name>
</gene>
<dbReference type="InterPro" id="IPR003661">
    <property type="entry name" value="HisK_dim/P_dom"/>
</dbReference>
<dbReference type="STRING" id="177439.DP1487"/>
<name>Q6AN58_DESPS</name>
<reference evidence="4" key="1">
    <citation type="journal article" date="2004" name="Environ. Microbiol.">
        <title>The genome of Desulfotalea psychrophila, a sulfate-reducing bacterium from permanently cold Arctic sediments.</title>
        <authorList>
            <person name="Rabus R."/>
            <person name="Ruepp A."/>
            <person name="Frickey T."/>
            <person name="Rattei T."/>
            <person name="Fartmann B."/>
            <person name="Stark M."/>
            <person name="Bauer M."/>
            <person name="Zibat A."/>
            <person name="Lombardot T."/>
            <person name="Becker I."/>
            <person name="Amann J."/>
            <person name="Gellner K."/>
            <person name="Teeling H."/>
            <person name="Leuschner W.D."/>
            <person name="Gloeckner F.-O."/>
            <person name="Lupas A.N."/>
            <person name="Amann R."/>
            <person name="Klenk H.-P."/>
        </authorList>
    </citation>
    <scope>NUCLEOTIDE SEQUENCE [LARGE SCALE GENOMIC DNA]</scope>
    <source>
        <strain evidence="4">DSM 12343 / LSv54</strain>
    </source>
</reference>
<dbReference type="GO" id="GO:0000155">
    <property type="term" value="F:phosphorelay sensor kinase activity"/>
    <property type="evidence" value="ECO:0007669"/>
    <property type="project" value="InterPro"/>
</dbReference>
<evidence type="ECO:0000313" key="3">
    <source>
        <dbReference type="EMBL" id="CAG36216.1"/>
    </source>
</evidence>
<evidence type="ECO:0000256" key="1">
    <source>
        <dbReference type="ARBA" id="ARBA00000085"/>
    </source>
</evidence>
<accession>Q6AN58</accession>
<proteinExistence type="predicted"/>
<dbReference type="CDD" id="cd00082">
    <property type="entry name" value="HisKA"/>
    <property type="match status" value="1"/>
</dbReference>
<protein>
    <recommendedName>
        <fullName evidence="2">histidine kinase</fullName>
        <ecNumber evidence="2">2.7.13.3</ecNumber>
    </recommendedName>
</protein>
<keyword evidence="3" id="KW-0808">Transferase</keyword>
<dbReference type="AlphaFoldDB" id="Q6AN58"/>
<keyword evidence="3" id="KW-0418">Kinase</keyword>
<dbReference type="InterPro" id="IPR036097">
    <property type="entry name" value="HisK_dim/P_sf"/>
</dbReference>
<evidence type="ECO:0000256" key="2">
    <source>
        <dbReference type="ARBA" id="ARBA00012438"/>
    </source>
</evidence>
<dbReference type="SUPFAM" id="SSF47384">
    <property type="entry name" value="Homodimeric domain of signal transducing histidine kinase"/>
    <property type="match status" value="1"/>
</dbReference>
<comment type="catalytic activity">
    <reaction evidence="1">
        <text>ATP + protein L-histidine = ADP + protein N-phospho-L-histidine.</text>
        <dbReference type="EC" id="2.7.13.3"/>
    </reaction>
</comment>
<dbReference type="EMBL" id="CR522870">
    <property type="protein sequence ID" value="CAG36216.1"/>
    <property type="molecule type" value="Genomic_DNA"/>
</dbReference>
<dbReference type="Gene3D" id="1.10.287.130">
    <property type="match status" value="1"/>
</dbReference>
<dbReference type="HOGENOM" id="CLU_108407_0_0_7"/>
<dbReference type="EC" id="2.7.13.3" evidence="2"/>
<keyword evidence="4" id="KW-1185">Reference proteome</keyword>
<evidence type="ECO:0000313" key="4">
    <source>
        <dbReference type="Proteomes" id="UP000000602"/>
    </source>
</evidence>
<dbReference type="Proteomes" id="UP000000602">
    <property type="component" value="Chromosome"/>
</dbReference>
<sequence length="217" mass="23754">MGKNMVQQKEAHQICLEVFSEVFASISHEIKNTLAIINEHAGLLEDFALLGADEGTIEISRVQKATAGIHKQVKRSNKIVQRMNMLAHSTDRGRGPISGQELIGFCIELSEKKALAKNITVRLECPAQVEIHHSLPILEALLFLLLDKSYQLCSEGEEIVLSWQISGPQYSLQLAAKTLASQGQKVVKDAAIASLATHLQAKITPSPNGITLQLNKD</sequence>
<dbReference type="KEGG" id="dps:DP1487"/>